<keyword evidence="1" id="KW-1133">Transmembrane helix</keyword>
<proteinExistence type="predicted"/>
<feature type="transmembrane region" description="Helical" evidence="1">
    <location>
        <begin position="82"/>
        <end position="102"/>
    </location>
</feature>
<keyword evidence="1" id="KW-0812">Transmembrane</keyword>
<dbReference type="OrthoDB" id="9788724at2"/>
<evidence type="ECO:0000259" key="2">
    <source>
        <dbReference type="Pfam" id="PF16401"/>
    </source>
</evidence>
<feature type="domain" description="DUF5009" evidence="2">
    <location>
        <begin position="9"/>
        <end position="94"/>
    </location>
</feature>
<dbReference type="AlphaFoldDB" id="A0A399D4W4"/>
<sequence length="370" mass="41592">MKNPKRLVALDVFRGLTIALMIIVNNPGSWKHVYTPLGHSPWHGCTPTDLVFPFFLFIMGSAMWYSFKKYGSVLTKQVIAKIVRRIVIIFLIGISISIYASFSLDFSHLRIMGVMNRIALAYGVASFIVLGLSYTNLRLATAIILLGYWAILAIFGGDDPFSLEGNFVGKFDAFVLGANHLRKFRGAIFDQTGLLSTLPSVANVLLGYIAGRWIDLSENKLSAVKKLMIFGIAGIILGRIWDVAFPINKPLWTSSYVVYSSGLAMLLLGILLWVIDIREYKNWIAPFRVFGMNPLFLYVFAEFLSNTLKHIKIPLPASAEIISLKGWIFTNWFQPMAGDYGGSLLFSLLFCSVCWGIGWILYRKRIFIKI</sequence>
<feature type="transmembrane region" description="Helical" evidence="1">
    <location>
        <begin position="256"/>
        <end position="275"/>
    </location>
</feature>
<keyword evidence="1" id="KW-0472">Membrane</keyword>
<feature type="transmembrane region" description="Helical" evidence="1">
    <location>
        <begin position="223"/>
        <end position="241"/>
    </location>
</feature>
<dbReference type="RefSeq" id="WP_119349850.1">
    <property type="nucleotide sequence ID" value="NZ_QWET01000006.1"/>
</dbReference>
<evidence type="ECO:0000313" key="4">
    <source>
        <dbReference type="Proteomes" id="UP000266441"/>
    </source>
</evidence>
<reference evidence="3 4" key="1">
    <citation type="journal article" date="2015" name="Int. J. Syst. Evol. Microbiol.">
        <title>Mariniphaga sediminis sp. nov., isolated from coastal sediment.</title>
        <authorList>
            <person name="Wang F.Q."/>
            <person name="Shen Q.Y."/>
            <person name="Chen G.J."/>
            <person name="Du Z.J."/>
        </authorList>
    </citation>
    <scope>NUCLEOTIDE SEQUENCE [LARGE SCALE GENOMIC DNA]</scope>
    <source>
        <strain evidence="3 4">SY21</strain>
    </source>
</reference>
<organism evidence="3 4">
    <name type="scientific">Mariniphaga sediminis</name>
    <dbReference type="NCBI Taxonomy" id="1628158"/>
    <lineage>
        <taxon>Bacteria</taxon>
        <taxon>Pseudomonadati</taxon>
        <taxon>Bacteroidota</taxon>
        <taxon>Bacteroidia</taxon>
        <taxon>Marinilabiliales</taxon>
        <taxon>Prolixibacteraceae</taxon>
        <taxon>Mariniphaga</taxon>
    </lineage>
</organism>
<gene>
    <name evidence="3" type="ORF">D1164_10140</name>
</gene>
<dbReference type="PANTHER" id="PTHR31061:SF24">
    <property type="entry name" value="LD22376P"/>
    <property type="match status" value="1"/>
</dbReference>
<feature type="transmembrane region" description="Helical" evidence="1">
    <location>
        <begin position="50"/>
        <end position="67"/>
    </location>
</feature>
<dbReference type="EMBL" id="QWET01000006">
    <property type="protein sequence ID" value="RIH65470.1"/>
    <property type="molecule type" value="Genomic_DNA"/>
</dbReference>
<evidence type="ECO:0000256" key="1">
    <source>
        <dbReference type="SAM" id="Phobius"/>
    </source>
</evidence>
<feature type="transmembrane region" description="Helical" evidence="1">
    <location>
        <begin position="340"/>
        <end position="362"/>
    </location>
</feature>
<evidence type="ECO:0000313" key="3">
    <source>
        <dbReference type="EMBL" id="RIH65470.1"/>
    </source>
</evidence>
<feature type="transmembrane region" description="Helical" evidence="1">
    <location>
        <begin position="114"/>
        <end position="132"/>
    </location>
</feature>
<feature type="transmembrane region" description="Helical" evidence="1">
    <location>
        <begin position="139"/>
        <end position="157"/>
    </location>
</feature>
<dbReference type="PANTHER" id="PTHR31061">
    <property type="entry name" value="LD22376P"/>
    <property type="match status" value="1"/>
</dbReference>
<accession>A0A399D4W4</accession>
<protein>
    <submittedName>
        <fullName evidence="3">DUF5009 domain-containing protein</fullName>
    </submittedName>
</protein>
<feature type="transmembrane region" description="Helical" evidence="1">
    <location>
        <begin position="12"/>
        <end position="30"/>
    </location>
</feature>
<feature type="transmembrane region" description="Helical" evidence="1">
    <location>
        <begin position="287"/>
        <end position="305"/>
    </location>
</feature>
<feature type="transmembrane region" description="Helical" evidence="1">
    <location>
        <begin position="193"/>
        <end position="211"/>
    </location>
</feature>
<name>A0A399D4W4_9BACT</name>
<dbReference type="InterPro" id="IPR032176">
    <property type="entry name" value="DUF5009"/>
</dbReference>
<comment type="caution">
    <text evidence="3">The sequence shown here is derived from an EMBL/GenBank/DDBJ whole genome shotgun (WGS) entry which is preliminary data.</text>
</comment>
<keyword evidence="4" id="KW-1185">Reference proteome</keyword>
<dbReference type="Pfam" id="PF16401">
    <property type="entry name" value="DUF5009"/>
    <property type="match status" value="1"/>
</dbReference>
<dbReference type="Proteomes" id="UP000266441">
    <property type="component" value="Unassembled WGS sequence"/>
</dbReference>